<dbReference type="Proteomes" id="UP000790347">
    <property type="component" value="Unassembled WGS sequence"/>
</dbReference>
<feature type="transmembrane region" description="Helical" evidence="1">
    <location>
        <begin position="415"/>
        <end position="436"/>
    </location>
</feature>
<keyword evidence="3" id="KW-1185">Reference proteome</keyword>
<keyword evidence="1" id="KW-0812">Transmembrane</keyword>
<keyword evidence="1" id="KW-1133">Transmembrane helix</keyword>
<accession>A0A922I7U9</accession>
<feature type="transmembrane region" description="Helical" evidence="1">
    <location>
        <begin position="289"/>
        <end position="309"/>
    </location>
</feature>
<feature type="transmembrane region" description="Helical" evidence="1">
    <location>
        <begin position="513"/>
        <end position="541"/>
    </location>
</feature>
<sequence length="544" mass="63861">MFNRLIRRFNAKKFGKKIKFNGHWASSIIKVKKNRKKTTTKMSQTQRNRIFPNHHNGGVVGDRNHPYRTWYHNSMDSLTLDDTNNQTIKQKSIQKYGNFNSLFRSSQSTVDFQYFHDYLWQLESLARMIGFNLFEREFLPKDGGQLKTIEECIDRPNMRINGDSKRFSIIFWRLLLTVLLINQIFCIGWIIYCDEKIDDEHEQLISLYVGDILIAFGTHVDLLSLHLFGFCWVLNATFCYFWITRKRNQMRKWLIKFDGLYTETSYYVNKDIEPEFRQRMKSALWWAKLFIKISLIGTVVIIVSLSFISFKTDIGYRLFTNDNHGQIAIIIHFIWFIFTLIIGCLTMIINWTALGHHFIICHAIHIRYDEIKRDLEYAVLSDRSVHTKPEQLSGLIIKHYNVGEMVKHANKHLKFYLFIFYMIFAPHICFVSYQIIFSTKYTPQGRLLLAAIMMVGDLFQVYYVSVLSAQITTKAHEPYYAMHGVNKFDNLPESVQLQSTLFMQRISNTTTGLTILDSFVLTSGLISSMLTAIITYFSVILESS</sequence>
<dbReference type="OrthoDB" id="5800391at2759"/>
<name>A0A922I7U9_DERFA</name>
<feature type="transmembrane region" description="Helical" evidence="1">
    <location>
        <begin position="170"/>
        <end position="192"/>
    </location>
</feature>
<keyword evidence="1" id="KW-0472">Membrane</keyword>
<proteinExistence type="predicted"/>
<organism evidence="2 3">
    <name type="scientific">Dermatophagoides farinae</name>
    <name type="common">American house dust mite</name>
    <dbReference type="NCBI Taxonomy" id="6954"/>
    <lineage>
        <taxon>Eukaryota</taxon>
        <taxon>Metazoa</taxon>
        <taxon>Ecdysozoa</taxon>
        <taxon>Arthropoda</taxon>
        <taxon>Chelicerata</taxon>
        <taxon>Arachnida</taxon>
        <taxon>Acari</taxon>
        <taxon>Acariformes</taxon>
        <taxon>Sarcoptiformes</taxon>
        <taxon>Astigmata</taxon>
        <taxon>Psoroptidia</taxon>
        <taxon>Analgoidea</taxon>
        <taxon>Pyroglyphidae</taxon>
        <taxon>Dermatophagoidinae</taxon>
        <taxon>Dermatophagoides</taxon>
    </lineage>
</organism>
<evidence type="ECO:0000313" key="2">
    <source>
        <dbReference type="EMBL" id="KAH9521624.1"/>
    </source>
</evidence>
<gene>
    <name evidence="2" type="ORF">DERF_005264</name>
</gene>
<evidence type="ECO:0000313" key="3">
    <source>
        <dbReference type="Proteomes" id="UP000790347"/>
    </source>
</evidence>
<reference evidence="2" key="2">
    <citation type="journal article" date="2022" name="Res Sq">
        <title>Comparative Genomics Reveals Insights into the Divergent Evolution of Astigmatic Mites and Household Pest Adaptations.</title>
        <authorList>
            <person name="Xiong Q."/>
            <person name="Wan A.T.-Y."/>
            <person name="Liu X.-Y."/>
            <person name="Fung C.S.-H."/>
            <person name="Xiao X."/>
            <person name="Malainual N."/>
            <person name="Hou J."/>
            <person name="Wang L."/>
            <person name="Wang M."/>
            <person name="Yang K."/>
            <person name="Cui Y."/>
            <person name="Leung E."/>
            <person name="Nong W."/>
            <person name="Shin S.-K."/>
            <person name="Au S."/>
            <person name="Jeong K.Y."/>
            <person name="Chew F.T."/>
            <person name="Hui J."/>
            <person name="Leung T.F."/>
            <person name="Tungtrongchitr A."/>
            <person name="Zhong N."/>
            <person name="Liu Z."/>
            <person name="Tsui S."/>
        </authorList>
    </citation>
    <scope>NUCLEOTIDE SEQUENCE</scope>
    <source>
        <strain evidence="2">Derf</strain>
        <tissue evidence="2">Whole organism</tissue>
    </source>
</reference>
<feature type="transmembrane region" description="Helical" evidence="1">
    <location>
        <begin position="212"/>
        <end position="243"/>
    </location>
</feature>
<evidence type="ECO:0000256" key="1">
    <source>
        <dbReference type="SAM" id="Phobius"/>
    </source>
</evidence>
<comment type="caution">
    <text evidence="2">The sequence shown here is derived from an EMBL/GenBank/DDBJ whole genome shotgun (WGS) entry which is preliminary data.</text>
</comment>
<feature type="transmembrane region" description="Helical" evidence="1">
    <location>
        <begin position="448"/>
        <end position="469"/>
    </location>
</feature>
<reference evidence="2" key="1">
    <citation type="submission" date="2013-05" db="EMBL/GenBank/DDBJ databases">
        <authorList>
            <person name="Yim A.K.Y."/>
            <person name="Chan T.F."/>
            <person name="Ji K.M."/>
            <person name="Liu X.Y."/>
            <person name="Zhou J.W."/>
            <person name="Li R.Q."/>
            <person name="Yang K.Y."/>
            <person name="Li J."/>
            <person name="Li M."/>
            <person name="Law P.T.W."/>
            <person name="Wu Y.L."/>
            <person name="Cai Z.L."/>
            <person name="Qin H."/>
            <person name="Bao Y."/>
            <person name="Leung R.K.K."/>
            <person name="Ng P.K.S."/>
            <person name="Zou J."/>
            <person name="Zhong X.J."/>
            <person name="Ran P.X."/>
            <person name="Zhong N.S."/>
            <person name="Liu Z.G."/>
            <person name="Tsui S.K.W."/>
        </authorList>
    </citation>
    <scope>NUCLEOTIDE SEQUENCE</scope>
    <source>
        <strain evidence="2">Derf</strain>
        <tissue evidence="2">Whole organism</tissue>
    </source>
</reference>
<dbReference type="AlphaFoldDB" id="A0A922I7U9"/>
<dbReference type="EMBL" id="ASGP02000002">
    <property type="protein sequence ID" value="KAH9521624.1"/>
    <property type="molecule type" value="Genomic_DNA"/>
</dbReference>
<protein>
    <submittedName>
        <fullName evidence="2">Uncharacterized protein</fullName>
    </submittedName>
</protein>
<feature type="transmembrane region" description="Helical" evidence="1">
    <location>
        <begin position="329"/>
        <end position="349"/>
    </location>
</feature>